<dbReference type="OrthoDB" id="4940902at2759"/>
<sequence length="415" mass="45380">MDEKPLPPRPKRFNAVGFCLTAIRIWQWSSSFFVYASFSLLYEHIQRNRLGENDRMKEIQVLGLITLVYSTIVVCCVHILKTLDIRIWRVFAIMSLPGDLTIMGICLAKITILSFSGLPADCHGLTRDNYDGNDLVRQPADGFTTIRFGSWSHDLSGELDELCTFPQTVYGLSVAAIFSYTFSILLTVLYLQQNEPELFEREKAIQRLAASYDEESASQNMHPASMTHASSRPPSLFGSSHYSPSRSPSPPQGSIHSSRTSIRSAAPSYHSRIPDRQSGWTQVGLRGENPSSSTPSSTTSPTQSVSAQTCSTWDATTLASDADSIHSGISLPDSASIVSGGSLPPPPVPGSSAHQPQRRWSSSTNSSYNANAFIVTDGFRPGNEPPSYSSRPGSLYHENMKYEAGLGFPNCSPAP</sequence>
<evidence type="ECO:0000256" key="1">
    <source>
        <dbReference type="SAM" id="MobiDB-lite"/>
    </source>
</evidence>
<name>A0A194W1P1_CYTMA</name>
<dbReference type="Proteomes" id="UP000078559">
    <property type="component" value="Chromosome 5"/>
</dbReference>
<keyword evidence="4" id="KW-1185">Reference proteome</keyword>
<feature type="compositionally biased region" description="Low complexity" evidence="1">
    <location>
        <begin position="290"/>
        <end position="306"/>
    </location>
</feature>
<feature type="region of interest" description="Disordered" evidence="1">
    <location>
        <begin position="336"/>
        <end position="367"/>
    </location>
</feature>
<feature type="transmembrane region" description="Helical" evidence="2">
    <location>
        <begin position="59"/>
        <end position="80"/>
    </location>
</feature>
<evidence type="ECO:0000256" key="2">
    <source>
        <dbReference type="SAM" id="Phobius"/>
    </source>
</evidence>
<evidence type="ECO:0000313" key="3">
    <source>
        <dbReference type="EMBL" id="KUI70018.1"/>
    </source>
</evidence>
<protein>
    <submittedName>
        <fullName evidence="3">Uncharacterized protein</fullName>
    </submittedName>
</protein>
<reference evidence="3" key="1">
    <citation type="submission" date="2014-12" db="EMBL/GenBank/DDBJ databases">
        <title>Genome Sequence of Valsa Canker Pathogens Uncovers a Specific Adaption of Colonization on Woody Bark.</title>
        <authorList>
            <person name="Yin Z."/>
            <person name="Liu H."/>
            <person name="Gao X."/>
            <person name="Li Z."/>
            <person name="Song N."/>
            <person name="Ke X."/>
            <person name="Dai Q."/>
            <person name="Wu Y."/>
            <person name="Sun Y."/>
            <person name="Xu J.-R."/>
            <person name="Kang Z.K."/>
            <person name="Wang L."/>
            <person name="Huang L."/>
        </authorList>
    </citation>
    <scope>NUCLEOTIDE SEQUENCE [LARGE SCALE GENOMIC DNA]</scope>
    <source>
        <strain evidence="3">03-8</strain>
    </source>
</reference>
<dbReference type="AlphaFoldDB" id="A0A194W1P1"/>
<accession>A0A194W1P1</accession>
<feature type="region of interest" description="Disordered" evidence="1">
    <location>
        <begin position="376"/>
        <end position="395"/>
    </location>
</feature>
<proteinExistence type="predicted"/>
<feature type="compositionally biased region" description="Polar residues" evidence="1">
    <location>
        <begin position="217"/>
        <end position="233"/>
    </location>
</feature>
<keyword evidence="2" id="KW-1133">Transmembrane helix</keyword>
<keyword evidence="2" id="KW-0472">Membrane</keyword>
<gene>
    <name evidence="3" type="ORF">VM1G_05484</name>
</gene>
<dbReference type="EMBL" id="CM003102">
    <property type="protein sequence ID" value="KUI70018.1"/>
    <property type="molecule type" value="Genomic_DNA"/>
</dbReference>
<feature type="transmembrane region" description="Helical" evidence="2">
    <location>
        <begin position="15"/>
        <end position="38"/>
    </location>
</feature>
<feature type="transmembrane region" description="Helical" evidence="2">
    <location>
        <begin position="86"/>
        <end position="108"/>
    </location>
</feature>
<keyword evidence="2" id="KW-0812">Transmembrane</keyword>
<feature type="transmembrane region" description="Helical" evidence="2">
    <location>
        <begin position="169"/>
        <end position="191"/>
    </location>
</feature>
<evidence type="ECO:0000313" key="4">
    <source>
        <dbReference type="Proteomes" id="UP000078559"/>
    </source>
</evidence>
<organism evidence="3 4">
    <name type="scientific">Cytospora mali</name>
    <name type="common">Apple Valsa canker fungus</name>
    <name type="synonym">Valsa mali</name>
    <dbReference type="NCBI Taxonomy" id="578113"/>
    <lineage>
        <taxon>Eukaryota</taxon>
        <taxon>Fungi</taxon>
        <taxon>Dikarya</taxon>
        <taxon>Ascomycota</taxon>
        <taxon>Pezizomycotina</taxon>
        <taxon>Sordariomycetes</taxon>
        <taxon>Sordariomycetidae</taxon>
        <taxon>Diaporthales</taxon>
        <taxon>Cytosporaceae</taxon>
        <taxon>Cytospora</taxon>
    </lineage>
</organism>
<feature type="region of interest" description="Disordered" evidence="1">
    <location>
        <begin position="215"/>
        <end position="308"/>
    </location>
</feature>